<dbReference type="Gene3D" id="3.80.10.10">
    <property type="entry name" value="Ribonuclease Inhibitor"/>
    <property type="match status" value="1"/>
</dbReference>
<reference evidence="2 3" key="1">
    <citation type="journal article" name="Sci. Rep.">
        <title>Genome-scale phylogenetic analyses confirm Olpidium as the closest living zoosporic fungus to the non-flagellated, terrestrial fungi.</title>
        <authorList>
            <person name="Chang Y."/>
            <person name="Rochon D."/>
            <person name="Sekimoto S."/>
            <person name="Wang Y."/>
            <person name="Chovatia M."/>
            <person name="Sandor L."/>
            <person name="Salamov A."/>
            <person name="Grigoriev I.V."/>
            <person name="Stajich J.E."/>
            <person name="Spatafora J.W."/>
        </authorList>
    </citation>
    <scope>NUCLEOTIDE SEQUENCE [LARGE SCALE GENOMIC DNA]</scope>
    <source>
        <strain evidence="2">S191</strain>
    </source>
</reference>
<evidence type="ECO:0000259" key="1">
    <source>
        <dbReference type="Pfam" id="PF12937"/>
    </source>
</evidence>
<dbReference type="SUPFAM" id="SSF81383">
    <property type="entry name" value="F-box domain"/>
    <property type="match status" value="1"/>
</dbReference>
<evidence type="ECO:0000313" key="2">
    <source>
        <dbReference type="EMBL" id="KAG5458101.1"/>
    </source>
</evidence>
<sequence>MGRRASQHPAPAFPAQRPRHHHLPVELLPNVFRRLPRQSQVACTMVCRIWYEPAREVLYQQASGSFRTLEQFVKFAAFAFDVRELDLSGVSAGESHAFAAAAGGGCVVRPQVAQLRSLRRALSSVLSRSPKIERLRLPDLGRAVDDSVAAAICVDRLQELNIAGSCVSDRGILRMCAPKNGSAPPGTPPVLRVLCIDRCLELTKTSLEAMTWWPALTEVSVHGHNPRFTRKSIRSMQKACLARFVNAPGEVLEQMTTEYTGIGPEDDENGDLVAG</sequence>
<comment type="caution">
    <text evidence="2">The sequence shown here is derived from an EMBL/GenBank/DDBJ whole genome shotgun (WGS) entry which is preliminary data.</text>
</comment>
<feature type="non-terminal residue" evidence="2">
    <location>
        <position position="275"/>
    </location>
</feature>
<dbReference type="AlphaFoldDB" id="A0A8H7ZRK6"/>
<dbReference type="Gene3D" id="1.20.1280.50">
    <property type="match status" value="1"/>
</dbReference>
<proteinExistence type="predicted"/>
<protein>
    <recommendedName>
        <fullName evidence="1">F-box domain-containing protein</fullName>
    </recommendedName>
</protein>
<dbReference type="InterPro" id="IPR032675">
    <property type="entry name" value="LRR_dom_sf"/>
</dbReference>
<accession>A0A8H7ZRK6</accession>
<dbReference type="InterPro" id="IPR036047">
    <property type="entry name" value="F-box-like_dom_sf"/>
</dbReference>
<gene>
    <name evidence="2" type="ORF">BJ554DRAFT_1747</name>
</gene>
<organism evidence="2 3">
    <name type="scientific">Olpidium bornovanus</name>
    <dbReference type="NCBI Taxonomy" id="278681"/>
    <lineage>
        <taxon>Eukaryota</taxon>
        <taxon>Fungi</taxon>
        <taxon>Fungi incertae sedis</taxon>
        <taxon>Olpidiomycota</taxon>
        <taxon>Olpidiomycotina</taxon>
        <taxon>Olpidiomycetes</taxon>
        <taxon>Olpidiales</taxon>
        <taxon>Olpidiaceae</taxon>
        <taxon>Olpidium</taxon>
    </lineage>
</organism>
<dbReference type="EMBL" id="JAEFCI010008980">
    <property type="protein sequence ID" value="KAG5458101.1"/>
    <property type="molecule type" value="Genomic_DNA"/>
</dbReference>
<dbReference type="Pfam" id="PF12937">
    <property type="entry name" value="F-box-like"/>
    <property type="match status" value="1"/>
</dbReference>
<evidence type="ECO:0000313" key="3">
    <source>
        <dbReference type="Proteomes" id="UP000673691"/>
    </source>
</evidence>
<dbReference type="SUPFAM" id="SSF52047">
    <property type="entry name" value="RNI-like"/>
    <property type="match status" value="1"/>
</dbReference>
<feature type="domain" description="F-box" evidence="1">
    <location>
        <begin position="22"/>
        <end position="60"/>
    </location>
</feature>
<dbReference type="InterPro" id="IPR001810">
    <property type="entry name" value="F-box_dom"/>
</dbReference>
<dbReference type="Proteomes" id="UP000673691">
    <property type="component" value="Unassembled WGS sequence"/>
</dbReference>
<keyword evidence="3" id="KW-1185">Reference proteome</keyword>
<name>A0A8H7ZRK6_9FUNG</name>